<proteinExistence type="predicted"/>
<feature type="compositionally biased region" description="Pro residues" evidence="1">
    <location>
        <begin position="89"/>
        <end position="99"/>
    </location>
</feature>
<reference evidence="3" key="1">
    <citation type="journal article" date="2013" name="Nature">
        <title>Draft genome of the wheat A-genome progenitor Triticum urartu.</title>
        <authorList>
            <person name="Ling H.Q."/>
            <person name="Zhao S."/>
            <person name="Liu D."/>
            <person name="Wang J."/>
            <person name="Sun H."/>
            <person name="Zhang C."/>
            <person name="Fan H."/>
            <person name="Li D."/>
            <person name="Dong L."/>
            <person name="Tao Y."/>
            <person name="Gao C."/>
            <person name="Wu H."/>
            <person name="Li Y."/>
            <person name="Cui Y."/>
            <person name="Guo X."/>
            <person name="Zheng S."/>
            <person name="Wang B."/>
            <person name="Yu K."/>
            <person name="Liang Q."/>
            <person name="Yang W."/>
            <person name="Lou X."/>
            <person name="Chen J."/>
            <person name="Feng M."/>
            <person name="Jian J."/>
            <person name="Zhang X."/>
            <person name="Luo G."/>
            <person name="Jiang Y."/>
            <person name="Liu J."/>
            <person name="Wang Z."/>
            <person name="Sha Y."/>
            <person name="Zhang B."/>
            <person name="Wu H."/>
            <person name="Tang D."/>
            <person name="Shen Q."/>
            <person name="Xue P."/>
            <person name="Zou S."/>
            <person name="Wang X."/>
            <person name="Liu X."/>
            <person name="Wang F."/>
            <person name="Yang Y."/>
            <person name="An X."/>
            <person name="Dong Z."/>
            <person name="Zhang K."/>
            <person name="Zhang X."/>
            <person name="Luo M.C."/>
            <person name="Dvorak J."/>
            <person name="Tong Y."/>
            <person name="Wang J."/>
            <person name="Yang H."/>
            <person name="Li Z."/>
            <person name="Wang D."/>
            <person name="Zhang A."/>
            <person name="Wang J."/>
        </authorList>
    </citation>
    <scope>NUCLEOTIDE SEQUENCE</scope>
    <source>
        <strain evidence="3">cv. G1812</strain>
    </source>
</reference>
<name>A0A8R7PIK2_TRIUA</name>
<dbReference type="AlphaFoldDB" id="A0A8R7PIK2"/>
<reference evidence="2" key="3">
    <citation type="submission" date="2022-06" db="UniProtKB">
        <authorList>
            <consortium name="EnsemblPlants"/>
        </authorList>
    </citation>
    <scope>IDENTIFICATION</scope>
</reference>
<dbReference type="Proteomes" id="UP000015106">
    <property type="component" value="Chromosome 2"/>
</dbReference>
<sequence>MVVAPMLGCRHRCSLSPRGVATPPLPGARNPARWTRLLPSSSPVPPTRPETAVAGRAVVSQSLPCSLLCFHRGQGEEEEDMGQASPLLPAGPHPSAPPR</sequence>
<feature type="region of interest" description="Disordered" evidence="1">
    <location>
        <begin position="15"/>
        <end position="51"/>
    </location>
</feature>
<organism evidence="2 3">
    <name type="scientific">Triticum urartu</name>
    <name type="common">Red wild einkorn</name>
    <name type="synonym">Crithodium urartu</name>
    <dbReference type="NCBI Taxonomy" id="4572"/>
    <lineage>
        <taxon>Eukaryota</taxon>
        <taxon>Viridiplantae</taxon>
        <taxon>Streptophyta</taxon>
        <taxon>Embryophyta</taxon>
        <taxon>Tracheophyta</taxon>
        <taxon>Spermatophyta</taxon>
        <taxon>Magnoliopsida</taxon>
        <taxon>Liliopsida</taxon>
        <taxon>Poales</taxon>
        <taxon>Poaceae</taxon>
        <taxon>BOP clade</taxon>
        <taxon>Pooideae</taxon>
        <taxon>Triticodae</taxon>
        <taxon>Triticeae</taxon>
        <taxon>Triticinae</taxon>
        <taxon>Triticum</taxon>
    </lineage>
</organism>
<dbReference type="Gramene" id="TuG1812G0200004417.01.T01">
    <property type="protein sequence ID" value="TuG1812G0200004417.01.T01.cds244886"/>
    <property type="gene ID" value="TuG1812G0200004417.01"/>
</dbReference>
<evidence type="ECO:0000256" key="1">
    <source>
        <dbReference type="SAM" id="MobiDB-lite"/>
    </source>
</evidence>
<evidence type="ECO:0000313" key="2">
    <source>
        <dbReference type="EnsemblPlants" id="TuG1812G0200004417.01.T01.cds244886"/>
    </source>
</evidence>
<evidence type="ECO:0000313" key="3">
    <source>
        <dbReference type="Proteomes" id="UP000015106"/>
    </source>
</evidence>
<keyword evidence="3" id="KW-1185">Reference proteome</keyword>
<accession>A0A8R7PIK2</accession>
<dbReference type="EnsemblPlants" id="TuG1812G0200004417.01.T01">
    <property type="protein sequence ID" value="TuG1812G0200004417.01.T01.cds244886"/>
    <property type="gene ID" value="TuG1812G0200004417.01"/>
</dbReference>
<reference evidence="2" key="2">
    <citation type="submission" date="2018-03" db="EMBL/GenBank/DDBJ databases">
        <title>The Triticum urartu genome reveals the dynamic nature of wheat genome evolution.</title>
        <authorList>
            <person name="Ling H."/>
            <person name="Ma B."/>
            <person name="Shi X."/>
            <person name="Liu H."/>
            <person name="Dong L."/>
            <person name="Sun H."/>
            <person name="Cao Y."/>
            <person name="Gao Q."/>
            <person name="Zheng S."/>
            <person name="Li Y."/>
            <person name="Yu Y."/>
            <person name="Du H."/>
            <person name="Qi M."/>
            <person name="Li Y."/>
            <person name="Yu H."/>
            <person name="Cui Y."/>
            <person name="Wang N."/>
            <person name="Chen C."/>
            <person name="Wu H."/>
            <person name="Zhao Y."/>
            <person name="Zhang J."/>
            <person name="Li Y."/>
            <person name="Zhou W."/>
            <person name="Zhang B."/>
            <person name="Hu W."/>
            <person name="Eijk M."/>
            <person name="Tang J."/>
            <person name="Witsenboer H."/>
            <person name="Zhao S."/>
            <person name="Li Z."/>
            <person name="Zhang A."/>
            <person name="Wang D."/>
            <person name="Liang C."/>
        </authorList>
    </citation>
    <scope>NUCLEOTIDE SEQUENCE [LARGE SCALE GENOMIC DNA]</scope>
    <source>
        <strain evidence="2">cv. G1812</strain>
    </source>
</reference>
<feature type="region of interest" description="Disordered" evidence="1">
    <location>
        <begin position="74"/>
        <end position="99"/>
    </location>
</feature>
<protein>
    <submittedName>
        <fullName evidence="2">Uncharacterized protein</fullName>
    </submittedName>
</protein>